<sequence>MGIMKKLSILAQAAKYDRVCGKDRKGAIKAGTSNDINNFIFYSPCNGGGYVPLLKVLFTNICINDCKYCYNRRSNDIERAIFKPAELAKLTYELYRKGQIKGLFLSSGIYKNPDYTMELMISTAKILRRIFGFDGYIHLKIIPGTSPDLIKVAMSLATRVSCNIELPTEESLKLLAPDKTSSDIIRALKSVRYNSLEHDINISTTTQLIIGATPESDATIIKLANALYSDNLAKRVYYSAYIPVNPGVLPDVTNPPLLREHRLYQADWLIRFYGFKVEDIFQGTENLSNEMDPKMLWALRNMHLFPVDIKRAPYESLILVPGIGPKTAKKIIKARREGYLDEQGLKVLGTSLKRARNFITIGGKPLPKETLLQKRHKKAPSPSSKQLALF</sequence>
<evidence type="ECO:0000256" key="3">
    <source>
        <dbReference type="ARBA" id="ARBA00023004"/>
    </source>
</evidence>
<dbReference type="InterPro" id="IPR013785">
    <property type="entry name" value="Aldolase_TIM"/>
</dbReference>
<dbReference type="EMBL" id="ACJX03000001">
    <property type="protein sequence ID" value="KRT34738.1"/>
    <property type="molecule type" value="Genomic_DNA"/>
</dbReference>
<reference evidence="7" key="1">
    <citation type="submission" date="2012-09" db="EMBL/GenBank/DDBJ databases">
        <authorList>
            <person name="Weinstock G."/>
            <person name="Sodergren E."/>
            <person name="Clifton S."/>
            <person name="Fulton L."/>
            <person name="Fulton B."/>
            <person name="Courtney L."/>
            <person name="Fronick C."/>
            <person name="Harrison M."/>
            <person name="Strong C."/>
            <person name="Farmer C."/>
            <person name="Delehaunty K."/>
            <person name="Markovic C."/>
            <person name="Hall O."/>
            <person name="Minx P."/>
            <person name="Tomlinson C."/>
            <person name="Mitreva M."/>
            <person name="Nelson J."/>
            <person name="Hou S."/>
            <person name="Wollam A."/>
            <person name="Pepin K.H."/>
            <person name="Johnson M."/>
            <person name="Bhonagiri V."/>
            <person name="Nash W.E."/>
            <person name="Suruliraj S."/>
            <person name="Warren W."/>
            <person name="Chinwalla A."/>
            <person name="Mardis E.R."/>
            <person name="Wilson R.K."/>
        </authorList>
    </citation>
    <scope>NUCLEOTIDE SEQUENCE [LARGE SCALE GENOMIC DNA]</scope>
    <source>
        <strain evidence="7">OS1</strain>
    </source>
</reference>
<accession>A0A0T5X905</accession>
<feature type="domain" description="Radical SAM core" evidence="5">
    <location>
        <begin position="48"/>
        <end position="276"/>
    </location>
</feature>
<evidence type="ECO:0000259" key="5">
    <source>
        <dbReference type="PROSITE" id="PS51918"/>
    </source>
</evidence>
<dbReference type="PROSITE" id="PS51918">
    <property type="entry name" value="RADICAL_SAM"/>
    <property type="match status" value="1"/>
</dbReference>
<dbReference type="Pfam" id="PF04055">
    <property type="entry name" value="Radical_SAM"/>
    <property type="match status" value="1"/>
</dbReference>
<evidence type="ECO:0000313" key="7">
    <source>
        <dbReference type="Proteomes" id="UP000005273"/>
    </source>
</evidence>
<name>A0A0T5X905_9BACT</name>
<dbReference type="STRING" id="592015.HMPREF1705_03981"/>
<keyword evidence="3" id="KW-0408">Iron</keyword>
<dbReference type="GO" id="GO:0003824">
    <property type="term" value="F:catalytic activity"/>
    <property type="evidence" value="ECO:0007669"/>
    <property type="project" value="InterPro"/>
</dbReference>
<evidence type="ECO:0000256" key="4">
    <source>
        <dbReference type="ARBA" id="ARBA00023014"/>
    </source>
</evidence>
<dbReference type="InterPro" id="IPR058240">
    <property type="entry name" value="rSAM_sf"/>
</dbReference>
<dbReference type="NCBIfam" id="TIGR03916">
    <property type="entry name" value="rSAM_link_UDG"/>
    <property type="match status" value="1"/>
</dbReference>
<dbReference type="Proteomes" id="UP000005273">
    <property type="component" value="Unassembled WGS sequence"/>
</dbReference>
<proteinExistence type="predicted"/>
<dbReference type="CDD" id="cd01335">
    <property type="entry name" value="Radical_SAM"/>
    <property type="match status" value="1"/>
</dbReference>
<keyword evidence="7" id="KW-1185">Reference proteome</keyword>
<dbReference type="GO" id="GO:0046872">
    <property type="term" value="F:metal ion binding"/>
    <property type="evidence" value="ECO:0007669"/>
    <property type="project" value="UniProtKB-KW"/>
</dbReference>
<dbReference type="SUPFAM" id="SSF102114">
    <property type="entry name" value="Radical SAM enzymes"/>
    <property type="match status" value="1"/>
</dbReference>
<dbReference type="SUPFAM" id="SSF47781">
    <property type="entry name" value="RuvA domain 2-like"/>
    <property type="match status" value="1"/>
</dbReference>
<dbReference type="Gene3D" id="1.10.150.320">
    <property type="entry name" value="Photosystem II 12 kDa extrinsic protein"/>
    <property type="match status" value="1"/>
</dbReference>
<keyword evidence="4" id="KW-0411">Iron-sulfur</keyword>
<keyword evidence="1" id="KW-0949">S-adenosyl-L-methionine</keyword>
<dbReference type="PANTHER" id="PTHR21180:SF9">
    <property type="entry name" value="TYPE II SECRETION SYSTEM PROTEIN K"/>
    <property type="match status" value="1"/>
</dbReference>
<dbReference type="GO" id="GO:0051536">
    <property type="term" value="F:iron-sulfur cluster binding"/>
    <property type="evidence" value="ECO:0007669"/>
    <property type="project" value="UniProtKB-KW"/>
</dbReference>
<dbReference type="eggNOG" id="COG4277">
    <property type="taxonomic scope" value="Bacteria"/>
</dbReference>
<dbReference type="SMART" id="SM00729">
    <property type="entry name" value="Elp3"/>
    <property type="match status" value="1"/>
</dbReference>
<dbReference type="InterPro" id="IPR023874">
    <property type="entry name" value="DNA_rSAM_put"/>
</dbReference>
<evidence type="ECO:0000313" key="6">
    <source>
        <dbReference type="EMBL" id="KRT34738.1"/>
    </source>
</evidence>
<dbReference type="PANTHER" id="PTHR21180">
    <property type="entry name" value="ENDONUCLEASE/EXONUCLEASE/PHOSPHATASE FAMILY DOMAIN-CONTAINING PROTEIN 1"/>
    <property type="match status" value="1"/>
</dbReference>
<gene>
    <name evidence="6" type="ORF">HMPREF1705_03981</name>
</gene>
<keyword evidence="2" id="KW-0479">Metal-binding</keyword>
<dbReference type="SFLD" id="SFLDS00029">
    <property type="entry name" value="Radical_SAM"/>
    <property type="match status" value="1"/>
</dbReference>
<evidence type="ECO:0000256" key="1">
    <source>
        <dbReference type="ARBA" id="ARBA00022691"/>
    </source>
</evidence>
<protein>
    <submittedName>
        <fullName evidence="6">Putative DNA modification/repair radical SAM protein</fullName>
    </submittedName>
</protein>
<comment type="caution">
    <text evidence="6">The sequence shown here is derived from an EMBL/GenBank/DDBJ whole genome shotgun (WGS) entry which is preliminary data.</text>
</comment>
<evidence type="ECO:0000256" key="2">
    <source>
        <dbReference type="ARBA" id="ARBA00022723"/>
    </source>
</evidence>
<dbReference type="InterPro" id="IPR006638">
    <property type="entry name" value="Elp3/MiaA/NifB-like_rSAM"/>
</dbReference>
<dbReference type="InterPro" id="IPR007197">
    <property type="entry name" value="rSAM"/>
</dbReference>
<dbReference type="InterPro" id="IPR010994">
    <property type="entry name" value="RuvA_2-like"/>
</dbReference>
<dbReference type="SFLD" id="SFLDG01102">
    <property type="entry name" value="Uncharacterised_Radical_SAM_Su"/>
    <property type="match status" value="1"/>
</dbReference>
<organism evidence="6 7">
    <name type="scientific">Acetomicrobium hydrogeniformans ATCC BAA-1850</name>
    <dbReference type="NCBI Taxonomy" id="592015"/>
    <lineage>
        <taxon>Bacteria</taxon>
        <taxon>Thermotogati</taxon>
        <taxon>Synergistota</taxon>
        <taxon>Synergistia</taxon>
        <taxon>Synergistales</taxon>
        <taxon>Acetomicrobiaceae</taxon>
        <taxon>Acetomicrobium</taxon>
    </lineage>
</organism>
<dbReference type="Gene3D" id="3.20.20.70">
    <property type="entry name" value="Aldolase class I"/>
    <property type="match status" value="1"/>
</dbReference>
<dbReference type="OrthoDB" id="9801154at2"/>
<dbReference type="InterPro" id="IPR051675">
    <property type="entry name" value="Endo/Exo/Phosphatase_dom_1"/>
</dbReference>
<dbReference type="AlphaFoldDB" id="A0A0T5X905"/>